<reference evidence="3" key="1">
    <citation type="submission" date="2020-01" db="EMBL/GenBank/DDBJ databases">
        <title>Insect and environment-associated Actinomycetes.</title>
        <authorList>
            <person name="Currrie C."/>
            <person name="Chevrette M."/>
            <person name="Carlson C."/>
            <person name="Stubbendieck R."/>
            <person name="Wendt-Pienkowski E."/>
        </authorList>
    </citation>
    <scope>NUCLEOTIDE SEQUENCE</scope>
    <source>
        <strain evidence="3">SID12501</strain>
    </source>
</reference>
<evidence type="ECO:0000313" key="3">
    <source>
        <dbReference type="EMBL" id="NEC90484.1"/>
    </source>
</evidence>
<keyword evidence="2" id="KW-0472">Membrane</keyword>
<comment type="caution">
    <text evidence="3">The sequence shown here is derived from an EMBL/GenBank/DDBJ whole genome shotgun (WGS) entry which is preliminary data.</text>
</comment>
<keyword evidence="2" id="KW-0812">Transmembrane</keyword>
<feature type="region of interest" description="Disordered" evidence="1">
    <location>
        <begin position="90"/>
        <end position="119"/>
    </location>
</feature>
<keyword evidence="2" id="KW-1133">Transmembrane helix</keyword>
<dbReference type="AlphaFoldDB" id="A0A6B3C1W4"/>
<evidence type="ECO:0000256" key="2">
    <source>
        <dbReference type="SAM" id="Phobius"/>
    </source>
</evidence>
<evidence type="ECO:0000256" key="1">
    <source>
        <dbReference type="SAM" id="MobiDB-lite"/>
    </source>
</evidence>
<accession>A0A6B3C1W4</accession>
<gene>
    <name evidence="3" type="ORF">G3I71_32835</name>
</gene>
<protein>
    <submittedName>
        <fullName evidence="3">Uncharacterized protein</fullName>
    </submittedName>
</protein>
<sequence>MTPPGAVLADSTGVPLVDAAVVWSIAGAAVAAAVVLIWRGVRGMRRVIARVDTFADDWAGVPSRPGVPERPGVMVRLDRIEEHIEGVQHELRPNSGQSLRDAVDRVERTLAADTDTDTP</sequence>
<dbReference type="RefSeq" id="WP_164320364.1">
    <property type="nucleotide sequence ID" value="NZ_JAAGLU010000032.1"/>
</dbReference>
<dbReference type="EMBL" id="JAAGLU010000032">
    <property type="protein sequence ID" value="NEC90484.1"/>
    <property type="molecule type" value="Genomic_DNA"/>
</dbReference>
<feature type="compositionally biased region" description="Basic and acidic residues" evidence="1">
    <location>
        <begin position="101"/>
        <end position="110"/>
    </location>
</feature>
<proteinExistence type="predicted"/>
<feature type="transmembrane region" description="Helical" evidence="2">
    <location>
        <begin position="20"/>
        <end position="41"/>
    </location>
</feature>
<name>A0A6B3C1W4_9ACTN</name>
<organism evidence="3">
    <name type="scientific">Streptomyces sp. SID12501</name>
    <dbReference type="NCBI Taxonomy" id="2706042"/>
    <lineage>
        <taxon>Bacteria</taxon>
        <taxon>Bacillati</taxon>
        <taxon>Actinomycetota</taxon>
        <taxon>Actinomycetes</taxon>
        <taxon>Kitasatosporales</taxon>
        <taxon>Streptomycetaceae</taxon>
        <taxon>Streptomyces</taxon>
    </lineage>
</organism>